<accession>A0ABD3QZX8</accession>
<reference evidence="2 3" key="1">
    <citation type="submission" date="2024-10" db="EMBL/GenBank/DDBJ databases">
        <title>Updated reference genomes for cyclostephanoid diatoms.</title>
        <authorList>
            <person name="Roberts W.R."/>
            <person name="Alverson A.J."/>
        </authorList>
    </citation>
    <scope>NUCLEOTIDE SEQUENCE [LARGE SCALE GENOMIC DNA]</scope>
    <source>
        <strain evidence="2 3">AJA276-08</strain>
    </source>
</reference>
<gene>
    <name evidence="2" type="ORF">ACHAW5_004611</name>
</gene>
<dbReference type="EMBL" id="JALLAZ020000106">
    <property type="protein sequence ID" value="KAL3803760.1"/>
    <property type="molecule type" value="Genomic_DNA"/>
</dbReference>
<sequence>MVHLIQVFETMELSPKKMDKFSLVARPALKRASTTSVTSDNHLDTSLILSEKSGDKIWVKCLRGNVRNGSCWFSGGGRTRRNLLPSGSMSKTASAVPFDRLR</sequence>
<protein>
    <submittedName>
        <fullName evidence="2">Uncharacterized protein</fullName>
    </submittedName>
</protein>
<evidence type="ECO:0000256" key="1">
    <source>
        <dbReference type="SAM" id="MobiDB-lite"/>
    </source>
</evidence>
<dbReference type="Proteomes" id="UP001530315">
    <property type="component" value="Unassembled WGS sequence"/>
</dbReference>
<keyword evidence="3" id="KW-1185">Reference proteome</keyword>
<organism evidence="2 3">
    <name type="scientific">Stephanodiscus triporus</name>
    <dbReference type="NCBI Taxonomy" id="2934178"/>
    <lineage>
        <taxon>Eukaryota</taxon>
        <taxon>Sar</taxon>
        <taxon>Stramenopiles</taxon>
        <taxon>Ochrophyta</taxon>
        <taxon>Bacillariophyta</taxon>
        <taxon>Coscinodiscophyceae</taxon>
        <taxon>Thalassiosirophycidae</taxon>
        <taxon>Stephanodiscales</taxon>
        <taxon>Stephanodiscaceae</taxon>
        <taxon>Stephanodiscus</taxon>
    </lineage>
</organism>
<evidence type="ECO:0000313" key="2">
    <source>
        <dbReference type="EMBL" id="KAL3803760.1"/>
    </source>
</evidence>
<evidence type="ECO:0000313" key="3">
    <source>
        <dbReference type="Proteomes" id="UP001530315"/>
    </source>
</evidence>
<comment type="caution">
    <text evidence="2">The sequence shown here is derived from an EMBL/GenBank/DDBJ whole genome shotgun (WGS) entry which is preliminary data.</text>
</comment>
<dbReference type="AlphaFoldDB" id="A0ABD3QZX8"/>
<feature type="region of interest" description="Disordered" evidence="1">
    <location>
        <begin position="83"/>
        <end position="102"/>
    </location>
</feature>
<proteinExistence type="predicted"/>
<name>A0ABD3QZX8_9STRA</name>